<proteinExistence type="evidence at transcript level"/>
<reference evidence="2" key="1">
    <citation type="journal article" date="2011" name="Funct. Integr. Genomics">
        <title>Major chimpanzee-specific structural changes in sperm development-associated genes.</title>
        <authorList>
            <person name="Kim R.N."/>
            <person name="Kim D.W."/>
            <person name="Choi S.H."/>
            <person name="Chae S.H."/>
            <person name="Nam S.H."/>
            <person name="Kim D.W."/>
            <person name="Kim A."/>
            <person name="Kang A."/>
            <person name="Park K.H."/>
            <person name="Lee Y.S."/>
            <person name="Hirai M."/>
            <person name="Suzuki Y."/>
            <person name="Sugano S."/>
            <person name="Hashimoto K."/>
            <person name="Kim D.S."/>
            <person name="Park H.S."/>
        </authorList>
    </citation>
    <scope>NUCLEOTIDE SEQUENCE</scope>
    <source>
        <tissue evidence="2">Testis</tissue>
    </source>
</reference>
<protein>
    <submittedName>
        <fullName evidence="2">Ral GEF with PH domain and SH3 binding motif 1</fullName>
    </submittedName>
</protein>
<feature type="region of interest" description="Disordered" evidence="1">
    <location>
        <begin position="81"/>
        <end position="109"/>
    </location>
</feature>
<dbReference type="EMBL" id="AK305746">
    <property type="protein sequence ID" value="BAK62740.1"/>
    <property type="molecule type" value="mRNA"/>
</dbReference>
<evidence type="ECO:0000256" key="1">
    <source>
        <dbReference type="SAM" id="MobiDB-lite"/>
    </source>
</evidence>
<accession>G2HG82</accession>
<dbReference type="AlphaFoldDB" id="G2HG82"/>
<evidence type="ECO:0000313" key="2">
    <source>
        <dbReference type="EMBL" id="BAK62740.1"/>
    </source>
</evidence>
<name>G2HG82_PANTR</name>
<organism evidence="2">
    <name type="scientific">Pan troglodytes</name>
    <name type="common">Chimpanzee</name>
    <dbReference type="NCBI Taxonomy" id="9598"/>
    <lineage>
        <taxon>Eukaryota</taxon>
        <taxon>Metazoa</taxon>
        <taxon>Chordata</taxon>
        <taxon>Craniata</taxon>
        <taxon>Vertebrata</taxon>
        <taxon>Euteleostomi</taxon>
        <taxon>Mammalia</taxon>
        <taxon>Eutheria</taxon>
        <taxon>Euarchontoglires</taxon>
        <taxon>Primates</taxon>
        <taxon>Haplorrhini</taxon>
        <taxon>Catarrhini</taxon>
        <taxon>Hominidae</taxon>
        <taxon>Pan</taxon>
    </lineage>
</organism>
<sequence length="109" mass="12244">MGLSLPLGILPTTRHPSQPCGRFLFQRWPKQSLPVPKETLTLHPWSGEVPAPRLEPERVCDLLVTRGMWWKWHHLTSEAGRGKAAQSLPCSPGHSLLKPRAKLEPKKSS</sequence>